<dbReference type="GO" id="GO:0000976">
    <property type="term" value="F:transcription cis-regulatory region binding"/>
    <property type="evidence" value="ECO:0007669"/>
    <property type="project" value="TreeGrafter"/>
</dbReference>
<dbReference type="Proteomes" id="UP000256562">
    <property type="component" value="Unassembled WGS sequence"/>
</dbReference>
<evidence type="ECO:0000256" key="1">
    <source>
        <dbReference type="ARBA" id="ARBA00022553"/>
    </source>
</evidence>
<keyword evidence="4 7" id="KW-0238">DNA-binding</keyword>
<dbReference type="PANTHER" id="PTHR48111:SF50">
    <property type="entry name" value="KDP OPERON TRANSCRIPTIONAL REGULATORY PROTEIN KDPE"/>
    <property type="match status" value="1"/>
</dbReference>
<evidence type="ECO:0000256" key="2">
    <source>
        <dbReference type="ARBA" id="ARBA00023012"/>
    </source>
</evidence>
<proteinExistence type="predicted"/>
<dbReference type="Pfam" id="PF00072">
    <property type="entry name" value="Response_reg"/>
    <property type="match status" value="1"/>
</dbReference>
<dbReference type="InterPro" id="IPR039420">
    <property type="entry name" value="WalR-like"/>
</dbReference>
<dbReference type="KEGG" id="sfq:C7J90_03705"/>
<feature type="DNA-binding region" description="OmpR/PhoB-type" evidence="7">
    <location>
        <begin position="128"/>
        <end position="228"/>
    </location>
</feature>
<evidence type="ECO:0000256" key="5">
    <source>
        <dbReference type="ARBA" id="ARBA00023163"/>
    </source>
</evidence>
<evidence type="ECO:0000256" key="7">
    <source>
        <dbReference type="PROSITE-ProRule" id="PRU01091"/>
    </source>
</evidence>
<keyword evidence="1 6" id="KW-0597">Phosphoprotein</keyword>
<keyword evidence="5" id="KW-0804">Transcription</keyword>
<dbReference type="SUPFAM" id="SSF52172">
    <property type="entry name" value="CheY-like"/>
    <property type="match status" value="1"/>
</dbReference>
<dbReference type="RefSeq" id="WP_103207101.1">
    <property type="nucleotide sequence ID" value="NZ_CAJUZQ010000006.1"/>
</dbReference>
<dbReference type="Gene3D" id="1.10.10.10">
    <property type="entry name" value="Winged helix-like DNA-binding domain superfamily/Winged helix DNA-binding domain"/>
    <property type="match status" value="1"/>
</dbReference>
<reference evidence="12 13" key="1">
    <citation type="journal article" date="2018" name="Vet. Microbiol.">
        <title>Characterisation of Staphylococcus felis isolated from cats using whole genome sequencing.</title>
        <authorList>
            <person name="Worthing K."/>
            <person name="Pang S."/>
            <person name="Trott D.J."/>
            <person name="Abraham S."/>
            <person name="Coombs G.W."/>
            <person name="Jordan D."/>
            <person name="McIntyre L."/>
            <person name="Davies M.R."/>
            <person name="Norris J."/>
        </authorList>
    </citation>
    <scope>NUCLEOTIDE SEQUENCE [LARGE SCALE GENOMIC DNA]</scope>
    <source>
        <strain evidence="11 12">F25</strain>
        <strain evidence="10 13">F9</strain>
    </source>
</reference>
<dbReference type="SMART" id="SM00448">
    <property type="entry name" value="REC"/>
    <property type="match status" value="1"/>
</dbReference>
<feature type="modified residue" description="4-aspartylphosphate" evidence="6">
    <location>
        <position position="53"/>
    </location>
</feature>
<keyword evidence="3" id="KW-0805">Transcription regulation</keyword>
<name>A0A2K3ZL20_9STAP</name>
<dbReference type="Proteomes" id="UP000256337">
    <property type="component" value="Unassembled WGS sequence"/>
</dbReference>
<evidence type="ECO:0000256" key="4">
    <source>
        <dbReference type="ARBA" id="ARBA00023125"/>
    </source>
</evidence>
<evidence type="ECO:0000313" key="11">
    <source>
        <dbReference type="EMBL" id="REI22496.1"/>
    </source>
</evidence>
<evidence type="ECO:0000313" key="13">
    <source>
        <dbReference type="Proteomes" id="UP000256562"/>
    </source>
</evidence>
<dbReference type="GO" id="GO:0006355">
    <property type="term" value="P:regulation of DNA-templated transcription"/>
    <property type="evidence" value="ECO:0007669"/>
    <property type="project" value="InterPro"/>
</dbReference>
<evidence type="ECO:0000256" key="6">
    <source>
        <dbReference type="PROSITE-ProRule" id="PRU00169"/>
    </source>
</evidence>
<dbReference type="CDD" id="cd00383">
    <property type="entry name" value="trans_reg_C"/>
    <property type="match status" value="1"/>
</dbReference>
<organism evidence="10 13">
    <name type="scientific">Staphylococcus felis</name>
    <dbReference type="NCBI Taxonomy" id="46127"/>
    <lineage>
        <taxon>Bacteria</taxon>
        <taxon>Bacillati</taxon>
        <taxon>Bacillota</taxon>
        <taxon>Bacilli</taxon>
        <taxon>Bacillales</taxon>
        <taxon>Staphylococcaceae</taxon>
        <taxon>Staphylococcus</taxon>
    </lineage>
</organism>
<feature type="domain" description="OmpR/PhoB-type" evidence="9">
    <location>
        <begin position="128"/>
        <end position="228"/>
    </location>
</feature>
<dbReference type="InterPro" id="IPR001789">
    <property type="entry name" value="Sig_transdc_resp-reg_receiver"/>
</dbReference>
<dbReference type="GeneID" id="48057317"/>
<dbReference type="SMART" id="SM00862">
    <property type="entry name" value="Trans_reg_C"/>
    <property type="match status" value="1"/>
</dbReference>
<accession>A0A2K3ZL20</accession>
<evidence type="ECO:0000259" key="8">
    <source>
        <dbReference type="PROSITE" id="PS50110"/>
    </source>
</evidence>
<dbReference type="GO" id="GO:0000156">
    <property type="term" value="F:phosphorelay response regulator activity"/>
    <property type="evidence" value="ECO:0007669"/>
    <property type="project" value="TreeGrafter"/>
</dbReference>
<dbReference type="PROSITE" id="PS50110">
    <property type="entry name" value="RESPONSE_REGULATORY"/>
    <property type="match status" value="1"/>
</dbReference>
<dbReference type="InterPro" id="IPR011006">
    <property type="entry name" value="CheY-like_superfamily"/>
</dbReference>
<dbReference type="PANTHER" id="PTHR48111">
    <property type="entry name" value="REGULATOR OF RPOS"/>
    <property type="match status" value="1"/>
</dbReference>
<evidence type="ECO:0000313" key="12">
    <source>
        <dbReference type="Proteomes" id="UP000256337"/>
    </source>
</evidence>
<evidence type="ECO:0000256" key="3">
    <source>
        <dbReference type="ARBA" id="ARBA00023015"/>
    </source>
</evidence>
<dbReference type="OrthoDB" id="9802426at2"/>
<dbReference type="GO" id="GO:0032993">
    <property type="term" value="C:protein-DNA complex"/>
    <property type="evidence" value="ECO:0007669"/>
    <property type="project" value="TreeGrafter"/>
</dbReference>
<dbReference type="EMBL" id="QKXQ01000615">
    <property type="protein sequence ID" value="REH90370.1"/>
    <property type="molecule type" value="Genomic_DNA"/>
</dbReference>
<sequence>MKTKILIVEDDEAITHLIDVALTLDYYHIIQAKSGKEADFRIRTEQPDIILLDLGLPDVDGLDLIKIIKQEFAIPIIVISARLEEQTIVKALDNGAEDYMTKPFNIGELRARIRVIQRLKNAQQQENDITFENGPLTVEFAAKQVKMGDTVIHLTPNEFRLLELLCQHVGKVLTYDKILKEIYGYVNKTEMPSLRVHMTSLRHKLNTANNMSTQLIQTHPRIGYQMQYWQ</sequence>
<keyword evidence="2" id="KW-0902">Two-component regulatory system</keyword>
<gene>
    <name evidence="11" type="ORF">DOS76_05360</name>
    <name evidence="10" type="ORF">DOS83_12430</name>
</gene>
<evidence type="ECO:0000313" key="10">
    <source>
        <dbReference type="EMBL" id="REH90370.1"/>
    </source>
</evidence>
<dbReference type="InterPro" id="IPR001867">
    <property type="entry name" value="OmpR/PhoB-type_DNA-bd"/>
</dbReference>
<dbReference type="EMBL" id="QKYD01000084">
    <property type="protein sequence ID" value="REI22496.1"/>
    <property type="molecule type" value="Genomic_DNA"/>
</dbReference>
<evidence type="ECO:0000259" key="9">
    <source>
        <dbReference type="PROSITE" id="PS51755"/>
    </source>
</evidence>
<dbReference type="AlphaFoldDB" id="A0A2K3ZL20"/>
<dbReference type="GO" id="GO:0005829">
    <property type="term" value="C:cytosol"/>
    <property type="evidence" value="ECO:0007669"/>
    <property type="project" value="TreeGrafter"/>
</dbReference>
<dbReference type="PROSITE" id="PS51755">
    <property type="entry name" value="OMPR_PHOB"/>
    <property type="match status" value="1"/>
</dbReference>
<dbReference type="Pfam" id="PF00486">
    <property type="entry name" value="Trans_reg_C"/>
    <property type="match status" value="1"/>
</dbReference>
<dbReference type="Gene3D" id="6.10.250.690">
    <property type="match status" value="1"/>
</dbReference>
<feature type="domain" description="Response regulatory" evidence="8">
    <location>
        <begin position="4"/>
        <end position="117"/>
    </location>
</feature>
<dbReference type="Gene3D" id="3.40.50.2300">
    <property type="match status" value="1"/>
</dbReference>
<dbReference type="InterPro" id="IPR036388">
    <property type="entry name" value="WH-like_DNA-bd_sf"/>
</dbReference>
<protein>
    <submittedName>
        <fullName evidence="10">DNA-binding response regulator</fullName>
    </submittedName>
</protein>
<comment type="caution">
    <text evidence="10">The sequence shown here is derived from an EMBL/GenBank/DDBJ whole genome shotgun (WGS) entry which is preliminary data.</text>
</comment>